<reference evidence="5 6" key="1">
    <citation type="submission" date="2019-04" db="EMBL/GenBank/DDBJ databases">
        <title>Pedobacter sp. RP-3-15 sp. nov., isolated from Arctic soil.</title>
        <authorList>
            <person name="Dahal R.H."/>
            <person name="Kim D.-U."/>
        </authorList>
    </citation>
    <scope>NUCLEOTIDE SEQUENCE [LARGE SCALE GENOMIC DNA]</scope>
    <source>
        <strain evidence="5 6">RP-3-15</strain>
    </source>
</reference>
<evidence type="ECO:0000256" key="3">
    <source>
        <dbReference type="ARBA" id="ARBA00023163"/>
    </source>
</evidence>
<dbReference type="OrthoDB" id="765470at2"/>
<dbReference type="AlphaFoldDB" id="A0A4U1C8Y6"/>
<evidence type="ECO:0000256" key="2">
    <source>
        <dbReference type="ARBA" id="ARBA00023125"/>
    </source>
</evidence>
<dbReference type="PROSITE" id="PS01124">
    <property type="entry name" value="HTH_ARAC_FAMILY_2"/>
    <property type="match status" value="1"/>
</dbReference>
<feature type="domain" description="HTH araC/xylS-type" evidence="4">
    <location>
        <begin position="24"/>
        <end position="122"/>
    </location>
</feature>
<evidence type="ECO:0000259" key="4">
    <source>
        <dbReference type="PROSITE" id="PS01124"/>
    </source>
</evidence>
<dbReference type="EMBL" id="SWBQ01000009">
    <property type="protein sequence ID" value="TKC02833.1"/>
    <property type="molecule type" value="Genomic_DNA"/>
</dbReference>
<dbReference type="PANTHER" id="PTHR43280">
    <property type="entry name" value="ARAC-FAMILY TRANSCRIPTIONAL REGULATOR"/>
    <property type="match status" value="1"/>
</dbReference>
<sequence>MITTTINEIIGDRQNLKADLRLILNLKQSIEKNFRREKHWDFYLEDIGCTVCRLNNLTRRYLGKTVYEMIQNRLLSEAIHLLENTMLTIREITFELGMQDPPYFSRCFKKKIGIAPRVWRAHVRNADILRV</sequence>
<comment type="caution">
    <text evidence="5">The sequence shown here is derived from an EMBL/GenBank/DDBJ whole genome shotgun (WGS) entry which is preliminary data.</text>
</comment>
<protein>
    <submittedName>
        <fullName evidence="5">Helix-turn-helix domain-containing protein</fullName>
    </submittedName>
</protein>
<evidence type="ECO:0000256" key="1">
    <source>
        <dbReference type="ARBA" id="ARBA00023015"/>
    </source>
</evidence>
<keyword evidence="2" id="KW-0238">DNA-binding</keyword>
<keyword evidence="1" id="KW-0805">Transcription regulation</keyword>
<accession>A0A4U1C8Y6</accession>
<evidence type="ECO:0000313" key="6">
    <source>
        <dbReference type="Proteomes" id="UP000307244"/>
    </source>
</evidence>
<dbReference type="GO" id="GO:0003700">
    <property type="term" value="F:DNA-binding transcription factor activity"/>
    <property type="evidence" value="ECO:0007669"/>
    <property type="project" value="InterPro"/>
</dbReference>
<gene>
    <name evidence="5" type="ORF">FA047_19975</name>
</gene>
<name>A0A4U1C8Y6_9SPHI</name>
<dbReference type="PANTHER" id="PTHR43280:SF32">
    <property type="entry name" value="TRANSCRIPTIONAL REGULATORY PROTEIN"/>
    <property type="match status" value="1"/>
</dbReference>
<dbReference type="Pfam" id="PF12833">
    <property type="entry name" value="HTH_18"/>
    <property type="match status" value="1"/>
</dbReference>
<dbReference type="Gene3D" id="1.10.10.60">
    <property type="entry name" value="Homeodomain-like"/>
    <property type="match status" value="1"/>
</dbReference>
<keyword evidence="3" id="KW-0804">Transcription</keyword>
<evidence type="ECO:0000313" key="5">
    <source>
        <dbReference type="EMBL" id="TKC02833.1"/>
    </source>
</evidence>
<keyword evidence="6" id="KW-1185">Reference proteome</keyword>
<dbReference type="InterPro" id="IPR009057">
    <property type="entry name" value="Homeodomain-like_sf"/>
</dbReference>
<dbReference type="SMART" id="SM00342">
    <property type="entry name" value="HTH_ARAC"/>
    <property type="match status" value="1"/>
</dbReference>
<organism evidence="5 6">
    <name type="scientific">Pedobacter frigoris</name>
    <dbReference type="NCBI Taxonomy" id="2571272"/>
    <lineage>
        <taxon>Bacteria</taxon>
        <taxon>Pseudomonadati</taxon>
        <taxon>Bacteroidota</taxon>
        <taxon>Sphingobacteriia</taxon>
        <taxon>Sphingobacteriales</taxon>
        <taxon>Sphingobacteriaceae</taxon>
        <taxon>Pedobacter</taxon>
    </lineage>
</organism>
<dbReference type="SUPFAM" id="SSF46689">
    <property type="entry name" value="Homeodomain-like"/>
    <property type="match status" value="1"/>
</dbReference>
<dbReference type="InterPro" id="IPR018060">
    <property type="entry name" value="HTH_AraC"/>
</dbReference>
<dbReference type="GO" id="GO:0043565">
    <property type="term" value="F:sequence-specific DNA binding"/>
    <property type="evidence" value="ECO:0007669"/>
    <property type="project" value="InterPro"/>
</dbReference>
<proteinExistence type="predicted"/>
<dbReference type="Proteomes" id="UP000307244">
    <property type="component" value="Unassembled WGS sequence"/>
</dbReference>